<keyword evidence="2" id="KW-1185">Reference proteome</keyword>
<evidence type="ECO:0000313" key="2">
    <source>
        <dbReference type="Proteomes" id="UP000267017"/>
    </source>
</evidence>
<proteinExistence type="predicted"/>
<gene>
    <name evidence="1" type="ORF">EHV15_33930</name>
</gene>
<organism evidence="1 2">
    <name type="scientific">Paenibacillus oralis</name>
    <dbReference type="NCBI Taxonomy" id="2490856"/>
    <lineage>
        <taxon>Bacteria</taxon>
        <taxon>Bacillati</taxon>
        <taxon>Bacillota</taxon>
        <taxon>Bacilli</taxon>
        <taxon>Bacillales</taxon>
        <taxon>Paenibacillaceae</taxon>
        <taxon>Paenibacillus</taxon>
    </lineage>
</organism>
<comment type="caution">
    <text evidence="1">The sequence shown here is derived from an EMBL/GenBank/DDBJ whole genome shotgun (WGS) entry which is preliminary data.</text>
</comment>
<dbReference type="OrthoDB" id="2629587at2"/>
<dbReference type="RefSeq" id="WP_127510485.1">
    <property type="nucleotide sequence ID" value="NZ_RRCN01000002.1"/>
</dbReference>
<accession>A0A3P3TAR1</accession>
<dbReference type="AlphaFoldDB" id="A0A3P3TAR1"/>
<name>A0A3P3TAR1_9BACL</name>
<dbReference type="Proteomes" id="UP000267017">
    <property type="component" value="Unassembled WGS sequence"/>
</dbReference>
<reference evidence="1 2" key="1">
    <citation type="submission" date="2018-11" db="EMBL/GenBank/DDBJ databases">
        <title>Genome sequencing of Paenibacillus sp. KCOM 3021 (= ChDC PVNT-B20).</title>
        <authorList>
            <person name="Kook J.-K."/>
            <person name="Park S.-N."/>
            <person name="Lim Y.K."/>
        </authorList>
    </citation>
    <scope>NUCLEOTIDE SEQUENCE [LARGE SCALE GENOMIC DNA]</scope>
    <source>
        <strain evidence="1 2">KCOM 3021</strain>
    </source>
</reference>
<dbReference type="EMBL" id="RRCN01000002">
    <property type="protein sequence ID" value="RRJ54609.1"/>
    <property type="molecule type" value="Genomic_DNA"/>
</dbReference>
<protein>
    <submittedName>
        <fullName evidence="1">Uncharacterized protein</fullName>
    </submittedName>
</protein>
<sequence length="77" mass="8610">MNIGIISVTYSENGKWKGENMEKSELKSQFKHRIKTASNKSPIVLDGKASKKVPTEPSLMERTKEAMENIGTEINSI</sequence>
<evidence type="ECO:0000313" key="1">
    <source>
        <dbReference type="EMBL" id="RRJ54609.1"/>
    </source>
</evidence>